<evidence type="ECO:0000259" key="1">
    <source>
        <dbReference type="Pfam" id="PF13471"/>
    </source>
</evidence>
<dbReference type="EMBL" id="MKQR01000015">
    <property type="protein sequence ID" value="OLR92808.1"/>
    <property type="molecule type" value="Genomic_DNA"/>
</dbReference>
<evidence type="ECO:0000313" key="3">
    <source>
        <dbReference type="Proteomes" id="UP000186040"/>
    </source>
</evidence>
<dbReference type="AlphaFoldDB" id="A0A1Q9LL99"/>
<gene>
    <name evidence="2" type="ORF">BJP25_19455</name>
</gene>
<dbReference type="NCBIfam" id="NF033537">
    <property type="entry name" value="lasso_biosyn_B2"/>
    <property type="match status" value="1"/>
</dbReference>
<name>A0A1Q9LL99_9PSEU</name>
<sequence length="137" mass="14573">MTTPVSLERASTVPPRQRVVAVLAVAVARALVALPPARLRQALRFASAGARRATAAEALRARTAVVTVSRRCAGQQCLQRSVATALLCRARGAWPTWQTGVRTEPFTAHAWVSVDGVPIGEAPHLCAYTPIMVVGPR</sequence>
<protein>
    <recommendedName>
        <fullName evidence="1">Microcin J25-processing protein McjB C-terminal domain-containing protein</fullName>
    </recommendedName>
</protein>
<dbReference type="STRING" id="1193682.BJP25_19455"/>
<dbReference type="Pfam" id="PF13471">
    <property type="entry name" value="Transglut_core3"/>
    <property type="match status" value="1"/>
</dbReference>
<proteinExistence type="predicted"/>
<feature type="domain" description="Microcin J25-processing protein McjB C-terminal" evidence="1">
    <location>
        <begin position="21"/>
        <end position="132"/>
    </location>
</feature>
<keyword evidence="3" id="KW-1185">Reference proteome</keyword>
<comment type="caution">
    <text evidence="2">The sequence shown here is derived from an EMBL/GenBank/DDBJ whole genome shotgun (WGS) entry which is preliminary data.</text>
</comment>
<dbReference type="InterPro" id="IPR032708">
    <property type="entry name" value="McjB_C"/>
</dbReference>
<organism evidence="2 3">
    <name type="scientific">Actinokineospora bangkokensis</name>
    <dbReference type="NCBI Taxonomy" id="1193682"/>
    <lineage>
        <taxon>Bacteria</taxon>
        <taxon>Bacillati</taxon>
        <taxon>Actinomycetota</taxon>
        <taxon>Actinomycetes</taxon>
        <taxon>Pseudonocardiales</taxon>
        <taxon>Pseudonocardiaceae</taxon>
        <taxon>Actinokineospora</taxon>
    </lineage>
</organism>
<reference evidence="2 3" key="1">
    <citation type="submission" date="2016-10" db="EMBL/GenBank/DDBJ databases">
        <title>The Draft Genome Sequence of Actinokineospora bangkokensis 44EHWT reveals the biosynthetic pathway of antifungal compounds Thailandins with unusual extender unit butylmalonyl-CoA.</title>
        <authorList>
            <person name="Greule A."/>
            <person name="Intra B."/>
            <person name="Flemming S."/>
            <person name="Rommel M.G."/>
            <person name="Panbangred W."/>
            <person name="Bechthold A."/>
        </authorList>
    </citation>
    <scope>NUCLEOTIDE SEQUENCE [LARGE SCALE GENOMIC DNA]</scope>
    <source>
        <strain evidence="2 3">44EHW</strain>
    </source>
</reference>
<dbReference type="RefSeq" id="WP_075975419.1">
    <property type="nucleotide sequence ID" value="NZ_MKQR01000015.1"/>
</dbReference>
<evidence type="ECO:0000313" key="2">
    <source>
        <dbReference type="EMBL" id="OLR92808.1"/>
    </source>
</evidence>
<dbReference type="Proteomes" id="UP000186040">
    <property type="component" value="Unassembled WGS sequence"/>
</dbReference>
<dbReference type="InterPro" id="IPR053521">
    <property type="entry name" value="McjB-like"/>
</dbReference>
<dbReference type="OrthoDB" id="583768at2"/>
<accession>A0A1Q9LL99</accession>